<sequence>MESRREIGLKTLGDLTQSDGTGILKRLKDFPVLAEGVVDFAYGEVLSRDVLDPKVRQLATVSSLASQGMLKPQLKVHFAGALNIGVKPEELIEIVYITAIYAGMPKALNAAAILQEVFNEKDIKITVMAD</sequence>
<evidence type="ECO:0000259" key="1">
    <source>
        <dbReference type="Pfam" id="PF02627"/>
    </source>
</evidence>
<evidence type="ECO:0000313" key="2">
    <source>
        <dbReference type="EMBL" id="MBO0332987.1"/>
    </source>
</evidence>
<dbReference type="Gene3D" id="1.20.1290.10">
    <property type="entry name" value="AhpD-like"/>
    <property type="match status" value="1"/>
</dbReference>
<protein>
    <submittedName>
        <fullName evidence="2">Carboxymuconolactone decarboxylase family protein</fullName>
    </submittedName>
</protein>
<name>A0ABS3F3Q0_9PROT</name>
<keyword evidence="3" id="KW-1185">Reference proteome</keyword>
<dbReference type="PANTHER" id="PTHR33570:SF10">
    <property type="entry name" value="GAMMA-CARBOXYMUCONOLACTONE DECARBOXYLASE"/>
    <property type="match status" value="1"/>
</dbReference>
<dbReference type="SUPFAM" id="SSF69118">
    <property type="entry name" value="AhpD-like"/>
    <property type="match status" value="1"/>
</dbReference>
<proteinExistence type="predicted"/>
<dbReference type="Proteomes" id="UP000664761">
    <property type="component" value="Unassembled WGS sequence"/>
</dbReference>
<accession>A0ABS3F3Q0</accession>
<dbReference type="InterPro" id="IPR029032">
    <property type="entry name" value="AhpD-like"/>
</dbReference>
<dbReference type="RefSeq" id="WP_207042951.1">
    <property type="nucleotide sequence ID" value="NZ_JAFLNC010000002.1"/>
</dbReference>
<dbReference type="PANTHER" id="PTHR33570">
    <property type="entry name" value="4-CARBOXYMUCONOLACTONE DECARBOXYLASE FAMILY PROTEIN"/>
    <property type="match status" value="1"/>
</dbReference>
<evidence type="ECO:0000313" key="3">
    <source>
        <dbReference type="Proteomes" id="UP000664761"/>
    </source>
</evidence>
<dbReference type="Pfam" id="PF02627">
    <property type="entry name" value="CMD"/>
    <property type="match status" value="1"/>
</dbReference>
<dbReference type="EMBL" id="JAFLNC010000002">
    <property type="protein sequence ID" value="MBO0332987.1"/>
    <property type="molecule type" value="Genomic_DNA"/>
</dbReference>
<reference evidence="2 3" key="1">
    <citation type="submission" date="2021-03" db="EMBL/GenBank/DDBJ databases">
        <title>Sneathiella sp. CAU 1612 isolated from Kang Won-do.</title>
        <authorList>
            <person name="Kim W."/>
        </authorList>
    </citation>
    <scope>NUCLEOTIDE SEQUENCE [LARGE SCALE GENOMIC DNA]</scope>
    <source>
        <strain evidence="2 3">CAU 1612</strain>
    </source>
</reference>
<gene>
    <name evidence="2" type="ORF">J0X12_05155</name>
</gene>
<dbReference type="InterPro" id="IPR003779">
    <property type="entry name" value="CMD-like"/>
</dbReference>
<dbReference type="InterPro" id="IPR052512">
    <property type="entry name" value="4CMD/NDH-1_regulator"/>
</dbReference>
<feature type="domain" description="Carboxymuconolactone decarboxylase-like" evidence="1">
    <location>
        <begin position="32"/>
        <end position="116"/>
    </location>
</feature>
<comment type="caution">
    <text evidence="2">The sequence shown here is derived from an EMBL/GenBank/DDBJ whole genome shotgun (WGS) entry which is preliminary data.</text>
</comment>
<organism evidence="2 3">
    <name type="scientific">Sneathiella sedimenti</name>
    <dbReference type="NCBI Taxonomy" id="2816034"/>
    <lineage>
        <taxon>Bacteria</taxon>
        <taxon>Pseudomonadati</taxon>
        <taxon>Pseudomonadota</taxon>
        <taxon>Alphaproteobacteria</taxon>
        <taxon>Sneathiellales</taxon>
        <taxon>Sneathiellaceae</taxon>
        <taxon>Sneathiella</taxon>
    </lineage>
</organism>